<evidence type="ECO:0000313" key="2">
    <source>
        <dbReference type="Proteomes" id="UP001148662"/>
    </source>
</evidence>
<evidence type="ECO:0000313" key="1">
    <source>
        <dbReference type="EMBL" id="KAJ3559890.1"/>
    </source>
</evidence>
<accession>A0ACC1TFI3</accession>
<dbReference type="Proteomes" id="UP001148662">
    <property type="component" value="Unassembled WGS sequence"/>
</dbReference>
<gene>
    <name evidence="1" type="ORF">NM688_g64</name>
</gene>
<sequence length="382" mass="43056">MLPVTVQGQMYWSVECLRCDTLPIFTSIPGQTFNGSELVSSDLDAASGPWRSPEMAMKLPTITRLIAVYSTLAVLALAAIVRPPDSSAIAKPVVDLTLNNFYQTAEGTWLVNYRNSDPECACWSHELESLWDDIVNEIRKEVAHVNLGQIDCAVGAEFRLCNKETVVYWAPQMRLSSNGRFTFGTITPPDLHKLGHLLLETDPAVRNATVQRNLTRKDSRARMAYQTAFSMTAAQLRAAYFDQTIAEGLWFVEYYSTHGFISYTKDFIPIWFKLAEEIKQRKIGVKLAKVNCAVNKDLCNANGVDAYPQLKLYRDGQFVETFEQPRELSVMRSYLEDHAMSYMDKQQTTLGVEEFVPESTLTFDFTLPEELPLALGEPSESV</sequence>
<name>A0ACC1TFI3_9APHY</name>
<organism evidence="1 2">
    <name type="scientific">Phlebia brevispora</name>
    <dbReference type="NCBI Taxonomy" id="194682"/>
    <lineage>
        <taxon>Eukaryota</taxon>
        <taxon>Fungi</taxon>
        <taxon>Dikarya</taxon>
        <taxon>Basidiomycota</taxon>
        <taxon>Agaricomycotina</taxon>
        <taxon>Agaricomycetes</taxon>
        <taxon>Polyporales</taxon>
        <taxon>Meruliaceae</taxon>
        <taxon>Phlebia</taxon>
    </lineage>
</organism>
<keyword evidence="2" id="KW-1185">Reference proteome</keyword>
<reference evidence="1" key="1">
    <citation type="submission" date="2022-07" db="EMBL/GenBank/DDBJ databases">
        <title>Genome Sequence of Phlebia brevispora.</title>
        <authorList>
            <person name="Buettner E."/>
        </authorList>
    </citation>
    <scope>NUCLEOTIDE SEQUENCE</scope>
    <source>
        <strain evidence="1">MPL23</strain>
    </source>
</reference>
<dbReference type="EMBL" id="JANHOG010000005">
    <property type="protein sequence ID" value="KAJ3559890.1"/>
    <property type="molecule type" value="Genomic_DNA"/>
</dbReference>
<comment type="caution">
    <text evidence="1">The sequence shown here is derived from an EMBL/GenBank/DDBJ whole genome shotgun (WGS) entry which is preliminary data.</text>
</comment>
<proteinExistence type="predicted"/>
<protein>
    <submittedName>
        <fullName evidence="1">Uncharacterized protein</fullName>
    </submittedName>
</protein>